<protein>
    <recommendedName>
        <fullName evidence="3">Zinc/iron-chelating domain-containing protein</fullName>
    </recommendedName>
</protein>
<dbReference type="Proteomes" id="UP000494363">
    <property type="component" value="Unassembled WGS sequence"/>
</dbReference>
<keyword evidence="2" id="KW-1185">Reference proteome</keyword>
<dbReference type="PANTHER" id="PTHR35866:SF1">
    <property type="entry name" value="YKGJ FAMILY CYSTEINE CLUSTER PROTEIN"/>
    <property type="match status" value="1"/>
</dbReference>
<reference evidence="1 2" key="1">
    <citation type="submission" date="2020-04" db="EMBL/GenBank/DDBJ databases">
        <authorList>
            <person name="De Canck E."/>
        </authorList>
    </citation>
    <scope>NUCLEOTIDE SEQUENCE [LARGE SCALE GENOMIC DNA]</scope>
    <source>
        <strain evidence="1 2">LMG 29542</strain>
    </source>
</reference>
<organism evidence="1 2">
    <name type="scientific">Paraburkholderia humisilvae</name>
    <dbReference type="NCBI Taxonomy" id="627669"/>
    <lineage>
        <taxon>Bacteria</taxon>
        <taxon>Pseudomonadati</taxon>
        <taxon>Pseudomonadota</taxon>
        <taxon>Betaproteobacteria</taxon>
        <taxon>Burkholderiales</taxon>
        <taxon>Burkholderiaceae</taxon>
        <taxon>Paraburkholderia</taxon>
    </lineage>
</organism>
<evidence type="ECO:0000313" key="1">
    <source>
        <dbReference type="EMBL" id="CAB3764805.1"/>
    </source>
</evidence>
<name>A0A6J5EID4_9BURK</name>
<accession>A0A6J5EID4</accession>
<gene>
    <name evidence="1" type="ORF">LMG29542_04961</name>
</gene>
<proteinExistence type="predicted"/>
<dbReference type="InterPro" id="IPR005358">
    <property type="entry name" value="Puta_zinc/iron-chelating_dom"/>
</dbReference>
<dbReference type="EMBL" id="CADIKH010000025">
    <property type="protein sequence ID" value="CAB3764805.1"/>
    <property type="molecule type" value="Genomic_DNA"/>
</dbReference>
<dbReference type="AlphaFoldDB" id="A0A6J5EID4"/>
<sequence length="259" mass="27985">MTIQFACTMCGQCCHNLRLPLSIDEATAWLARGGTVQVFCETIPWPEEPPAHNLQAQHKRRRSFASTSAALPVRVIATIVAAFDGPCPNLDADMRCRIYDVRPRVCRIYPAESNPFIELAPANKACPPEAWSPDKPVFAVHGKLVDAQIAQVIDASRAADASDALLKDRLCAMLHIDTAALANEGFVIHSPARDDALRALQALAVHADGAVLPPDATQWRIVSNQHATVETLQSIGASGAHTSEFPTVPFEYLGFNAAT</sequence>
<dbReference type="RefSeq" id="WP_175229067.1">
    <property type="nucleotide sequence ID" value="NZ_CADIKH010000025.1"/>
</dbReference>
<evidence type="ECO:0000313" key="2">
    <source>
        <dbReference type="Proteomes" id="UP000494363"/>
    </source>
</evidence>
<dbReference type="Pfam" id="PF03692">
    <property type="entry name" value="CxxCxxCC"/>
    <property type="match status" value="1"/>
</dbReference>
<dbReference type="PANTHER" id="PTHR35866">
    <property type="entry name" value="PUTATIVE-RELATED"/>
    <property type="match status" value="1"/>
</dbReference>
<evidence type="ECO:0008006" key="3">
    <source>
        <dbReference type="Google" id="ProtNLM"/>
    </source>
</evidence>